<gene>
    <name evidence="1" type="ORF">CCAM_LOCUS22085</name>
</gene>
<sequence>MKDINEMKSLFCAHFNSEYDELIGYSEEHWLSIQCLFPQTKQHSMFVLQDGAYFECQRGKNEDLELLLSSLMTCARANSLFGM</sequence>
<keyword evidence="2" id="KW-1185">Reference proteome</keyword>
<dbReference type="AlphaFoldDB" id="A0A484LVR5"/>
<dbReference type="Proteomes" id="UP000595140">
    <property type="component" value="Unassembled WGS sequence"/>
</dbReference>
<organism evidence="1 2">
    <name type="scientific">Cuscuta campestris</name>
    <dbReference type="NCBI Taxonomy" id="132261"/>
    <lineage>
        <taxon>Eukaryota</taxon>
        <taxon>Viridiplantae</taxon>
        <taxon>Streptophyta</taxon>
        <taxon>Embryophyta</taxon>
        <taxon>Tracheophyta</taxon>
        <taxon>Spermatophyta</taxon>
        <taxon>Magnoliopsida</taxon>
        <taxon>eudicotyledons</taxon>
        <taxon>Gunneridae</taxon>
        <taxon>Pentapetalae</taxon>
        <taxon>asterids</taxon>
        <taxon>lamiids</taxon>
        <taxon>Solanales</taxon>
        <taxon>Convolvulaceae</taxon>
        <taxon>Cuscuteae</taxon>
        <taxon>Cuscuta</taxon>
        <taxon>Cuscuta subgen. Grammica</taxon>
        <taxon>Cuscuta sect. Cleistogrammica</taxon>
    </lineage>
</organism>
<evidence type="ECO:0000313" key="2">
    <source>
        <dbReference type="Proteomes" id="UP000595140"/>
    </source>
</evidence>
<reference evidence="1 2" key="1">
    <citation type="submission" date="2018-04" db="EMBL/GenBank/DDBJ databases">
        <authorList>
            <person name="Vogel A."/>
        </authorList>
    </citation>
    <scope>NUCLEOTIDE SEQUENCE [LARGE SCALE GENOMIC DNA]</scope>
</reference>
<name>A0A484LVR5_9ASTE</name>
<proteinExistence type="predicted"/>
<accession>A0A484LVR5</accession>
<protein>
    <submittedName>
        <fullName evidence="1">Uncharacterized protein</fullName>
    </submittedName>
</protein>
<dbReference type="EMBL" id="OOIL02002122">
    <property type="protein sequence ID" value="VFQ80309.1"/>
    <property type="molecule type" value="Genomic_DNA"/>
</dbReference>
<evidence type="ECO:0000313" key="1">
    <source>
        <dbReference type="EMBL" id="VFQ80309.1"/>
    </source>
</evidence>